<dbReference type="GO" id="GO:0009330">
    <property type="term" value="C:DNA topoisomerase type II (double strand cut, ATP-hydrolyzing) complex"/>
    <property type="evidence" value="ECO:0007669"/>
    <property type="project" value="TreeGrafter"/>
</dbReference>
<name>A0A6A4LTC5_9ERIC</name>
<accession>A0A6A4LTC5</accession>
<evidence type="ECO:0000313" key="11">
    <source>
        <dbReference type="EMBL" id="KAE9459691.1"/>
    </source>
</evidence>
<dbReference type="InterPro" id="IPR013760">
    <property type="entry name" value="Topo_IIA-like_dom_sf"/>
</dbReference>
<keyword evidence="12" id="KW-1185">Reference proteome</keyword>
<dbReference type="InterPro" id="IPR013758">
    <property type="entry name" value="Topo_IIA_A/C_ab"/>
</dbReference>
<feature type="active site" description="O-(5'-phospho-DNA)-tyrosine intermediate" evidence="9">
    <location>
        <position position="206"/>
    </location>
</feature>
<organism evidence="11 12">
    <name type="scientific">Rhododendron williamsianum</name>
    <dbReference type="NCBI Taxonomy" id="262921"/>
    <lineage>
        <taxon>Eukaryota</taxon>
        <taxon>Viridiplantae</taxon>
        <taxon>Streptophyta</taxon>
        <taxon>Embryophyta</taxon>
        <taxon>Tracheophyta</taxon>
        <taxon>Spermatophyta</taxon>
        <taxon>Magnoliopsida</taxon>
        <taxon>eudicotyledons</taxon>
        <taxon>Gunneridae</taxon>
        <taxon>Pentapetalae</taxon>
        <taxon>asterids</taxon>
        <taxon>Ericales</taxon>
        <taxon>Ericaceae</taxon>
        <taxon>Ericoideae</taxon>
        <taxon>Rhodoreae</taxon>
        <taxon>Rhododendron</taxon>
    </lineage>
</organism>
<feature type="domain" description="Topo IIA-type catalytic" evidence="10">
    <location>
        <begin position="118"/>
        <end position="720"/>
    </location>
</feature>
<dbReference type="PROSITE" id="PS52040">
    <property type="entry name" value="TOPO_IIA"/>
    <property type="match status" value="1"/>
</dbReference>
<dbReference type="Gene3D" id="2.120.10.90">
    <property type="entry name" value="DNA gyrase/topoisomerase IV, subunit A, C-terminal"/>
    <property type="match status" value="1"/>
</dbReference>
<dbReference type="GO" id="GO:0003918">
    <property type="term" value="F:DNA topoisomerase type II (double strand cut, ATP-hydrolyzing) activity"/>
    <property type="evidence" value="ECO:0007669"/>
    <property type="project" value="UniProtKB-EC"/>
</dbReference>
<keyword evidence="5" id="KW-0067">ATP-binding</keyword>
<evidence type="ECO:0000256" key="7">
    <source>
        <dbReference type="ARBA" id="ARBA00023125"/>
    </source>
</evidence>
<dbReference type="FunFam" id="3.30.1360.40:FF:000002">
    <property type="entry name" value="DNA gyrase subunit A"/>
    <property type="match status" value="1"/>
</dbReference>
<dbReference type="EC" id="5.6.2.2" evidence="3"/>
<dbReference type="GO" id="GO:0006265">
    <property type="term" value="P:DNA topological change"/>
    <property type="evidence" value="ECO:0007669"/>
    <property type="project" value="UniProtKB-UniRule"/>
</dbReference>
<keyword evidence="6 9" id="KW-0799">Topoisomerase</keyword>
<evidence type="ECO:0000256" key="8">
    <source>
        <dbReference type="ARBA" id="ARBA00023235"/>
    </source>
</evidence>
<comment type="caution">
    <text evidence="11">The sequence shown here is derived from an EMBL/GenBank/DDBJ whole genome shotgun (WGS) entry which is preliminary data.</text>
</comment>
<gene>
    <name evidence="11" type="ORF">C3L33_08410</name>
</gene>
<keyword evidence="8 9" id="KW-0413">Isomerase</keyword>
<evidence type="ECO:0000256" key="3">
    <source>
        <dbReference type="ARBA" id="ARBA00012895"/>
    </source>
</evidence>
<keyword evidence="4" id="KW-0547">Nucleotide-binding</keyword>
<dbReference type="OrthoDB" id="276498at2759"/>
<protein>
    <recommendedName>
        <fullName evidence="3">DNA topoisomerase (ATP-hydrolyzing)</fullName>
        <ecNumber evidence="3">5.6.2.2</ecNumber>
    </recommendedName>
</protein>
<evidence type="ECO:0000259" key="10">
    <source>
        <dbReference type="PROSITE" id="PS52040"/>
    </source>
</evidence>
<dbReference type="InterPro" id="IPR013757">
    <property type="entry name" value="Topo_IIA_A_a_sf"/>
</dbReference>
<dbReference type="Gene3D" id="3.90.199.10">
    <property type="entry name" value="Topoisomerase II, domain 5"/>
    <property type="match status" value="1"/>
</dbReference>
<dbReference type="SMART" id="SM00434">
    <property type="entry name" value="TOP4c"/>
    <property type="match status" value="1"/>
</dbReference>
<keyword evidence="7 9" id="KW-0238">DNA-binding</keyword>
<evidence type="ECO:0000256" key="2">
    <source>
        <dbReference type="ARBA" id="ARBA00008263"/>
    </source>
</evidence>
<dbReference type="Gene3D" id="3.30.1360.40">
    <property type="match status" value="1"/>
</dbReference>
<dbReference type="GO" id="GO:0003677">
    <property type="term" value="F:DNA binding"/>
    <property type="evidence" value="ECO:0007669"/>
    <property type="project" value="UniProtKB-UniRule"/>
</dbReference>
<dbReference type="FunFam" id="2.120.10.90:FF:000007">
    <property type="entry name" value="DNA gyrase subunit A"/>
    <property type="match status" value="1"/>
</dbReference>
<dbReference type="AlphaFoldDB" id="A0A6A4LTC5"/>
<dbReference type="GO" id="GO:0005737">
    <property type="term" value="C:cytoplasm"/>
    <property type="evidence" value="ECO:0007669"/>
    <property type="project" value="TreeGrafter"/>
</dbReference>
<comment type="catalytic activity">
    <reaction evidence="1 9">
        <text>ATP-dependent breakage, passage and rejoining of double-stranded DNA.</text>
        <dbReference type="EC" id="5.6.2.2"/>
    </reaction>
</comment>
<sequence length="1104" mass="121717">MNPSHTTHLNPQLGPRMAFSTGLRLLRYYQLSRPFAPTRLQTLRPGASELRFLSFSRSRSIRPVKSRRREVTAPAAVAAADGGNGSVVVKDGSGGNDGGRVVPTELHKEATEAYMSYAMSVLLGRALPDVRDGFAMHELGLSSRKPYKKCARVVGEVLGKFHPHGDTAVYDSLVRMAQDFSLRSPLIRGHGNFGSIDADPPAAMRYTECRLEALTEAMLLADLDQDTVDFVPNFDNSQKEPSLLPARIPNLLLNGSSGIAVGMATNIPPHNLGELVDALSVLIHNPEATLQELLEYMPGPDFPTGGLIMGTAGILEAYRTGRGRVVVRGKTDIELLDSKTKRSAIIIKEIPYQTNKASLVEKIAELVENKSLEGISDIRDESDRSGMRIVIELKRGSDPSIVLNNLYRLTALQSGFSCNMVGRDRWSAGILGFQMQCGGKTCKGIIVGLDNLDGVIDVIRKASSNASASASLRKGRGLGEITFSQGSFLSVIPMVWVKDICPDIKVSFKFMFPAIMWCFSRCIVLTRFEIVPMKRPMLSYIGLEDLEFSWHISICIMTESHVIRFYSLAVVGGRSTATWKKKGQMLTYPFTLALRLLEDKWISLDSAQLQPEMEIGGSASPIESAVIVVEKVEFNLSEKQAEAILDINLRRLTLLERNKFVAESKSLMEQISKLQYLLSSKKQILQLIEHEAIEVKNKFPTPRRSFLEDTDSGQLEEIDVIPNEEMLLVLGLDTICTDSISLVYAFLLLTIRVCNFKAISEKGYAKRMKPNTFNLQHRGTIGKSVGKLRVNDTMSDFLVCHAHDHVLYFSDKGIVYSARAYKIPECSRAAAGTPLVQILSLSEGERITSVIPVSEFSEDQYLLMLTAKGYIKKVSLNFFPSIRSTGIIAIQLVPGDELKWVRLCSNDDLVAMASQNGMVILSFCDIIRALGRNTRGSIAMRLKEGDKMACVDIIPAIMWKSERGSEVGQGRGKRMKGPWLLFVSESGFGKRVPLSSFRMSPLNRVGLIGYKFSSEDRLAAVFAVGFTLADDGESDEEVVLVSQSGTVNRIKVRDVSIQSRYARGVILMRLEHTGKIQSASLISATESEAEEDETVPAVLDAAVV</sequence>
<reference evidence="11 12" key="1">
    <citation type="journal article" date="2019" name="Genome Biol. Evol.">
        <title>The Rhododendron genome and chromosomal organization provide insight into shared whole-genome duplications across the heath family (Ericaceae).</title>
        <authorList>
            <person name="Soza V.L."/>
            <person name="Lindsley D."/>
            <person name="Waalkes A."/>
            <person name="Ramage E."/>
            <person name="Patwardhan R.P."/>
            <person name="Burton J.N."/>
            <person name="Adey A."/>
            <person name="Kumar A."/>
            <person name="Qiu R."/>
            <person name="Shendure J."/>
            <person name="Hall B."/>
        </authorList>
    </citation>
    <scope>NUCLEOTIDE SEQUENCE [LARGE SCALE GENOMIC DNA]</scope>
    <source>
        <strain evidence="11">RSF 1966-606</strain>
    </source>
</reference>
<dbReference type="PANTHER" id="PTHR43493">
    <property type="entry name" value="DNA GYRASE/TOPOISOMERASE SUBUNIT A"/>
    <property type="match status" value="1"/>
</dbReference>
<feature type="non-terminal residue" evidence="11">
    <location>
        <position position="1"/>
    </location>
</feature>
<comment type="similarity">
    <text evidence="2">Belongs to the type II topoisomerase GyrA/ParC subunit family.</text>
</comment>
<dbReference type="Pfam" id="PF03989">
    <property type="entry name" value="DNA_gyraseA_C"/>
    <property type="match status" value="6"/>
</dbReference>
<dbReference type="InterPro" id="IPR002205">
    <property type="entry name" value="Topo_IIA_dom_A"/>
</dbReference>
<dbReference type="SUPFAM" id="SSF56719">
    <property type="entry name" value="Type II DNA topoisomerase"/>
    <property type="match status" value="2"/>
</dbReference>
<evidence type="ECO:0000256" key="9">
    <source>
        <dbReference type="PROSITE-ProRule" id="PRU01384"/>
    </source>
</evidence>
<dbReference type="InterPro" id="IPR006691">
    <property type="entry name" value="GyrA/parC_rep"/>
</dbReference>
<dbReference type="Gene3D" id="1.10.268.10">
    <property type="entry name" value="Topoisomerase, domain 3"/>
    <property type="match status" value="1"/>
</dbReference>
<dbReference type="PANTHER" id="PTHR43493:SF5">
    <property type="entry name" value="DNA GYRASE SUBUNIT A, CHLOROPLASTIC_MITOCHONDRIAL"/>
    <property type="match status" value="1"/>
</dbReference>
<dbReference type="EMBL" id="QEFC01001163">
    <property type="protein sequence ID" value="KAE9459691.1"/>
    <property type="molecule type" value="Genomic_DNA"/>
</dbReference>
<evidence type="ECO:0000256" key="5">
    <source>
        <dbReference type="ARBA" id="ARBA00022840"/>
    </source>
</evidence>
<proteinExistence type="inferred from homology"/>
<dbReference type="Pfam" id="PF00521">
    <property type="entry name" value="DNA_topoisoIV"/>
    <property type="match status" value="1"/>
</dbReference>
<dbReference type="GO" id="GO:0005524">
    <property type="term" value="F:ATP binding"/>
    <property type="evidence" value="ECO:0007669"/>
    <property type="project" value="UniProtKB-KW"/>
</dbReference>
<dbReference type="CDD" id="cd00187">
    <property type="entry name" value="TOP4c"/>
    <property type="match status" value="1"/>
</dbReference>
<evidence type="ECO:0000256" key="6">
    <source>
        <dbReference type="ARBA" id="ARBA00023029"/>
    </source>
</evidence>
<evidence type="ECO:0000256" key="1">
    <source>
        <dbReference type="ARBA" id="ARBA00000185"/>
    </source>
</evidence>
<dbReference type="Proteomes" id="UP000428333">
    <property type="component" value="Linkage Group LG05"/>
</dbReference>
<dbReference type="SUPFAM" id="SSF101904">
    <property type="entry name" value="GyrA/ParC C-terminal domain-like"/>
    <property type="match status" value="1"/>
</dbReference>
<evidence type="ECO:0000256" key="4">
    <source>
        <dbReference type="ARBA" id="ARBA00022741"/>
    </source>
</evidence>
<dbReference type="InterPro" id="IPR035516">
    <property type="entry name" value="Gyrase/topoIV_suA_C"/>
</dbReference>
<evidence type="ECO:0000313" key="12">
    <source>
        <dbReference type="Proteomes" id="UP000428333"/>
    </source>
</evidence>
<dbReference type="InterPro" id="IPR050220">
    <property type="entry name" value="Type_II_DNA_Topoisomerases"/>
</dbReference>